<evidence type="ECO:0000313" key="1">
    <source>
        <dbReference type="EMBL" id="ATU84236.1"/>
    </source>
</evidence>
<accession>A0A2D3I752</accession>
<reference evidence="1" key="1">
    <citation type="journal article" date="2018" name="Aquaculture">
        <title>Complete genome sequence of a white spot syndrome virus associated with a disease incursion in Australia.</title>
        <authorList>
            <person name="Oakey J."/>
            <person name="Smith C.S."/>
        </authorList>
    </citation>
    <scope>NUCLEOTIDE SEQUENCE [LARGE SCALE GENOMIC DNA]</scope>
    <source>
        <strain evidence="1">WSSV-AU</strain>
    </source>
</reference>
<organism evidence="1">
    <name type="scientific">White spot syndrome virus</name>
    <dbReference type="NCBI Taxonomy" id="342409"/>
    <lineage>
        <taxon>Viruses</taxon>
        <taxon>Viruses incertae sedis</taxon>
        <taxon>Naldaviricetes</taxon>
        <taxon>Nimaviridae</taxon>
        <taxon>Whispovirus</taxon>
    </lineage>
</organism>
<sequence length="59" mass="6354">MRSLVFLPLLEELRGAALKVVVLGICSKRSSLQRLLGDLPEASFLFLIGVLSSSSCCCL</sequence>
<dbReference type="EMBL" id="MF768985">
    <property type="protein sequence ID" value="ATU84236.1"/>
    <property type="molecule type" value="Genomic_DNA"/>
</dbReference>
<name>A0A2D3I752_9VIRU</name>
<protein>
    <submittedName>
        <fullName evidence="1">ORF201</fullName>
    </submittedName>
</protein>
<proteinExistence type="predicted"/>
<dbReference type="Proteomes" id="UP000267516">
    <property type="component" value="Segment"/>
</dbReference>